<evidence type="ECO:0000259" key="7">
    <source>
        <dbReference type="Pfam" id="PF00408"/>
    </source>
</evidence>
<feature type="domain" description="Alpha-D-phosphohexomutase alpha/beta/alpha" evidence="8">
    <location>
        <begin position="4"/>
        <end position="130"/>
    </location>
</feature>
<dbReference type="NCBIfam" id="TIGR01455">
    <property type="entry name" value="glmM"/>
    <property type="match status" value="1"/>
</dbReference>
<dbReference type="InterPro" id="IPR036900">
    <property type="entry name" value="A-D-PHexomutase_C_sf"/>
</dbReference>
<keyword evidence="4 6" id="KW-0460">Magnesium</keyword>
<dbReference type="Pfam" id="PF02878">
    <property type="entry name" value="PGM_PMM_I"/>
    <property type="match status" value="1"/>
</dbReference>
<evidence type="ECO:0000256" key="5">
    <source>
        <dbReference type="ARBA" id="ARBA00023235"/>
    </source>
</evidence>
<feature type="active site" description="Phosphoserine intermediate" evidence="6">
    <location>
        <position position="95"/>
    </location>
</feature>
<feature type="modified residue" description="Phosphoserine" evidence="6">
    <location>
        <position position="95"/>
    </location>
</feature>
<sequence>MTLRFGTDGVRGAANTELTPELAMALGRAAAQTLGQGPWLVGRDTRASGPLLQASFAAGLASEGADAVDLAVVPTPGVAHLCAADQVPGAMISASHNPFADNGIKLFQTGGLKLDDPRQAEVEAALEAIEAEGIPGSPHRPGGPLVGSLRSAPDAWERYAVHLEDGVLEGRRLAGLRVVVDCAHGAASAVAPRVLARLGATVTVLHADPDGTNINDRCGSGHPETVQAAVVARGADVGLAFDGDADRVVMVDAAGELVDGDQILALLALDLRDQGLLHGGAVVVTVMTNLGFRQAMAAHGIEVVDTPVGDRHVLAALEERHLALGGEQSGHIILRDRTTTGDGLLTGISVLDAMVRTERPLADLAGVMTRLPQVLVNVPVERSPDLLERIAPDVSRAEIALAGRGRVLVRPSGTEPLVRVMVEAPTEDEARRVAEELAAALAP</sequence>
<dbReference type="GO" id="GO:0006048">
    <property type="term" value="P:UDP-N-acetylglucosamine biosynthetic process"/>
    <property type="evidence" value="ECO:0007669"/>
    <property type="project" value="TreeGrafter"/>
</dbReference>
<dbReference type="PANTHER" id="PTHR42946">
    <property type="entry name" value="PHOSPHOHEXOSE MUTASE"/>
    <property type="match status" value="1"/>
</dbReference>
<evidence type="ECO:0000256" key="3">
    <source>
        <dbReference type="ARBA" id="ARBA00022723"/>
    </source>
</evidence>
<keyword evidence="2 6" id="KW-0597">Phosphoprotein</keyword>
<name>A0AAE9Y554_9ACTN</name>
<dbReference type="InterPro" id="IPR005845">
    <property type="entry name" value="A-D-PHexomutase_a/b/a-II"/>
</dbReference>
<feature type="binding site" description="via phosphate group" evidence="6">
    <location>
        <position position="95"/>
    </location>
    <ligand>
        <name>Mg(2+)</name>
        <dbReference type="ChEBI" id="CHEBI:18420"/>
    </ligand>
</feature>
<evidence type="ECO:0000256" key="1">
    <source>
        <dbReference type="ARBA" id="ARBA00010231"/>
    </source>
</evidence>
<proteinExistence type="inferred from homology"/>
<dbReference type="Pfam" id="PF00408">
    <property type="entry name" value="PGM_PMM_IV"/>
    <property type="match status" value="1"/>
</dbReference>
<organism evidence="11 12">
    <name type="scientific">Iamia majanohamensis</name>
    <dbReference type="NCBI Taxonomy" id="467976"/>
    <lineage>
        <taxon>Bacteria</taxon>
        <taxon>Bacillati</taxon>
        <taxon>Actinomycetota</taxon>
        <taxon>Acidimicrobiia</taxon>
        <taxon>Acidimicrobiales</taxon>
        <taxon>Iamiaceae</taxon>
        <taxon>Iamia</taxon>
    </lineage>
</organism>
<evidence type="ECO:0000256" key="4">
    <source>
        <dbReference type="ARBA" id="ARBA00022842"/>
    </source>
</evidence>
<comment type="similarity">
    <text evidence="1 6">Belongs to the phosphohexose mutase family.</text>
</comment>
<keyword evidence="3 6" id="KW-0479">Metal-binding</keyword>
<dbReference type="InterPro" id="IPR006352">
    <property type="entry name" value="GlmM_bact"/>
</dbReference>
<dbReference type="AlphaFoldDB" id="A0AAE9Y554"/>
<dbReference type="GO" id="GO:0009252">
    <property type="term" value="P:peptidoglycan biosynthetic process"/>
    <property type="evidence" value="ECO:0007669"/>
    <property type="project" value="TreeGrafter"/>
</dbReference>
<dbReference type="Pfam" id="PF02879">
    <property type="entry name" value="PGM_PMM_II"/>
    <property type="match status" value="1"/>
</dbReference>
<feature type="binding site" evidence="6">
    <location>
        <position position="242"/>
    </location>
    <ligand>
        <name>Mg(2+)</name>
        <dbReference type="ChEBI" id="CHEBI:18420"/>
    </ligand>
</feature>
<dbReference type="GO" id="GO:0005975">
    <property type="term" value="P:carbohydrate metabolic process"/>
    <property type="evidence" value="ECO:0007669"/>
    <property type="project" value="InterPro"/>
</dbReference>
<dbReference type="Pfam" id="PF02880">
    <property type="entry name" value="PGM_PMM_III"/>
    <property type="match status" value="1"/>
</dbReference>
<dbReference type="GO" id="GO:0000287">
    <property type="term" value="F:magnesium ion binding"/>
    <property type="evidence" value="ECO:0007669"/>
    <property type="project" value="UniProtKB-UniRule"/>
</dbReference>
<dbReference type="GO" id="GO:0005829">
    <property type="term" value="C:cytosol"/>
    <property type="evidence" value="ECO:0007669"/>
    <property type="project" value="TreeGrafter"/>
</dbReference>
<dbReference type="SUPFAM" id="SSF53738">
    <property type="entry name" value="Phosphoglucomutase, first 3 domains"/>
    <property type="match status" value="3"/>
</dbReference>
<dbReference type="Proteomes" id="UP001216390">
    <property type="component" value="Chromosome"/>
</dbReference>
<evidence type="ECO:0000313" key="12">
    <source>
        <dbReference type="Proteomes" id="UP001216390"/>
    </source>
</evidence>
<dbReference type="RefSeq" id="WP_272736157.1">
    <property type="nucleotide sequence ID" value="NZ_CP116942.1"/>
</dbReference>
<dbReference type="InterPro" id="IPR005843">
    <property type="entry name" value="A-D-PHexomutase_C"/>
</dbReference>
<dbReference type="EMBL" id="CP116942">
    <property type="protein sequence ID" value="WCO66634.1"/>
    <property type="molecule type" value="Genomic_DNA"/>
</dbReference>
<dbReference type="PANTHER" id="PTHR42946:SF1">
    <property type="entry name" value="PHOSPHOGLUCOMUTASE (ALPHA-D-GLUCOSE-1,6-BISPHOSPHATE-DEPENDENT)"/>
    <property type="match status" value="1"/>
</dbReference>
<dbReference type="InterPro" id="IPR005841">
    <property type="entry name" value="Alpha-D-phosphohexomutase_SF"/>
</dbReference>
<dbReference type="InterPro" id="IPR005844">
    <property type="entry name" value="A-D-PHexomutase_a/b/a-I"/>
</dbReference>
<dbReference type="CDD" id="cd05802">
    <property type="entry name" value="GlmM"/>
    <property type="match status" value="1"/>
</dbReference>
<evidence type="ECO:0000259" key="9">
    <source>
        <dbReference type="Pfam" id="PF02879"/>
    </source>
</evidence>
<feature type="binding site" evidence="6">
    <location>
        <position position="244"/>
    </location>
    <ligand>
        <name>Mg(2+)</name>
        <dbReference type="ChEBI" id="CHEBI:18420"/>
    </ligand>
</feature>
<comment type="cofactor">
    <cofactor evidence="6">
        <name>Mg(2+)</name>
        <dbReference type="ChEBI" id="CHEBI:18420"/>
    </cofactor>
    <text evidence="6">Binds 1 Mg(2+) ion per subunit.</text>
</comment>
<reference evidence="11" key="1">
    <citation type="submission" date="2023-01" db="EMBL/GenBank/DDBJ databases">
        <title>The diversity of Class Acidimicrobiia in South China Sea sediment environments and the proposal of Iamia marina sp. nov., a novel species of the genus Iamia.</title>
        <authorList>
            <person name="He Y."/>
            <person name="Tian X."/>
        </authorList>
    </citation>
    <scope>NUCLEOTIDE SEQUENCE</scope>
    <source>
        <strain evidence="11">DSM 19957</strain>
    </source>
</reference>
<dbReference type="Gene3D" id="3.40.120.10">
    <property type="entry name" value="Alpha-D-Glucose-1,6-Bisphosphate, subunit A, domain 3"/>
    <property type="match status" value="3"/>
</dbReference>
<protein>
    <recommendedName>
        <fullName evidence="6">Phosphoglucosamine mutase</fullName>
        <ecNumber evidence="6">5.4.2.10</ecNumber>
    </recommendedName>
</protein>
<evidence type="ECO:0000259" key="8">
    <source>
        <dbReference type="Pfam" id="PF02878"/>
    </source>
</evidence>
<dbReference type="InterPro" id="IPR016055">
    <property type="entry name" value="A-D-PHexomutase_a/b/a-I/II/III"/>
</dbReference>
<evidence type="ECO:0000313" key="11">
    <source>
        <dbReference type="EMBL" id="WCO66634.1"/>
    </source>
</evidence>
<dbReference type="Gene3D" id="3.30.310.50">
    <property type="entry name" value="Alpha-D-phosphohexomutase, C-terminal domain"/>
    <property type="match status" value="1"/>
</dbReference>
<dbReference type="EC" id="5.4.2.10" evidence="6"/>
<feature type="binding site" evidence="6">
    <location>
        <position position="246"/>
    </location>
    <ligand>
        <name>Mg(2+)</name>
        <dbReference type="ChEBI" id="CHEBI:18420"/>
    </ligand>
</feature>
<comment type="catalytic activity">
    <reaction evidence="6">
        <text>alpha-D-glucosamine 1-phosphate = D-glucosamine 6-phosphate</text>
        <dbReference type="Rhea" id="RHEA:23424"/>
        <dbReference type="ChEBI" id="CHEBI:58516"/>
        <dbReference type="ChEBI" id="CHEBI:58725"/>
        <dbReference type="EC" id="5.4.2.10"/>
    </reaction>
</comment>
<dbReference type="KEGG" id="ima:PO878_19230"/>
<comment type="function">
    <text evidence="6">Catalyzes the conversion of glucosamine-6-phosphate to glucosamine-1-phosphate.</text>
</comment>
<keyword evidence="5 6" id="KW-0413">Isomerase</keyword>
<comment type="PTM">
    <text evidence="6">Activated by phosphorylation.</text>
</comment>
<feature type="domain" description="Alpha-D-phosphohexomutase alpha/beta/alpha" evidence="9">
    <location>
        <begin position="173"/>
        <end position="255"/>
    </location>
</feature>
<evidence type="ECO:0000256" key="2">
    <source>
        <dbReference type="ARBA" id="ARBA00022553"/>
    </source>
</evidence>
<dbReference type="InterPro" id="IPR050060">
    <property type="entry name" value="Phosphoglucosamine_mutase"/>
</dbReference>
<dbReference type="SUPFAM" id="SSF55957">
    <property type="entry name" value="Phosphoglucomutase, C-terminal domain"/>
    <property type="match status" value="1"/>
</dbReference>
<evidence type="ECO:0000256" key="6">
    <source>
        <dbReference type="HAMAP-Rule" id="MF_01554"/>
    </source>
</evidence>
<dbReference type="FunFam" id="3.40.120.10:FF:000003">
    <property type="entry name" value="Phosphoglucosamine mutase"/>
    <property type="match status" value="1"/>
</dbReference>
<dbReference type="GO" id="GO:0004615">
    <property type="term" value="F:phosphomannomutase activity"/>
    <property type="evidence" value="ECO:0007669"/>
    <property type="project" value="TreeGrafter"/>
</dbReference>
<keyword evidence="12" id="KW-1185">Reference proteome</keyword>
<dbReference type="FunFam" id="3.30.310.50:FF:000001">
    <property type="entry name" value="Phosphoglucosamine mutase"/>
    <property type="match status" value="1"/>
</dbReference>
<dbReference type="PRINTS" id="PR00509">
    <property type="entry name" value="PGMPMM"/>
</dbReference>
<gene>
    <name evidence="6 11" type="primary">glmM</name>
    <name evidence="11" type="ORF">PO878_19230</name>
</gene>
<dbReference type="HAMAP" id="MF_01554_B">
    <property type="entry name" value="GlmM_B"/>
    <property type="match status" value="1"/>
</dbReference>
<evidence type="ECO:0000259" key="10">
    <source>
        <dbReference type="Pfam" id="PF02880"/>
    </source>
</evidence>
<dbReference type="InterPro" id="IPR005846">
    <property type="entry name" value="A-D-PHexomutase_a/b/a-III"/>
</dbReference>
<accession>A0AAE9Y554</accession>
<feature type="domain" description="Alpha-D-phosphohexomutase C-terminal" evidence="7">
    <location>
        <begin position="375"/>
        <end position="439"/>
    </location>
</feature>
<dbReference type="GO" id="GO:0008966">
    <property type="term" value="F:phosphoglucosamine mutase activity"/>
    <property type="evidence" value="ECO:0007669"/>
    <property type="project" value="UniProtKB-UniRule"/>
</dbReference>
<feature type="domain" description="Alpha-D-phosphohexomutase alpha/beta/alpha" evidence="10">
    <location>
        <begin position="259"/>
        <end position="368"/>
    </location>
</feature>